<evidence type="ECO:0000256" key="10">
    <source>
        <dbReference type="PIRNR" id="PIRNR005514"/>
    </source>
</evidence>
<dbReference type="PIRSF" id="PIRSF005514">
    <property type="entry name" value="ATPase_F0_D_mt"/>
    <property type="match status" value="1"/>
</dbReference>
<evidence type="ECO:0000256" key="8">
    <source>
        <dbReference type="ARBA" id="ARBA00023128"/>
    </source>
</evidence>
<dbReference type="EMBL" id="UFQS01002160">
    <property type="protein sequence ID" value="SSX13389.1"/>
    <property type="molecule type" value="Genomic_DNA"/>
</dbReference>
<comment type="similarity">
    <text evidence="2 10">Belongs to the ATPase d subunit family.</text>
</comment>
<keyword evidence="3 10" id="KW-0813">Transport</keyword>
<sequence>MASKRISQSAVNWAALAERVPPSQRMQFNAFKSRSDKYLRAVLANPEQAPKIDWSVYKKNVAVAGMVDNFQKQYEALKVPYPADTVSSQVDAQAKEVDAEIQKFIAESNARIEAHKKELAHLNSLLPFSQMTMEDFKDSYPEEALDPLNKPTYWPHTPEEQPGMEPPKEAHH</sequence>
<evidence type="ECO:0000256" key="5">
    <source>
        <dbReference type="ARBA" id="ARBA00022781"/>
    </source>
</evidence>
<feature type="region of interest" description="Disordered" evidence="11">
    <location>
        <begin position="141"/>
        <end position="172"/>
    </location>
</feature>
<reference evidence="14" key="2">
    <citation type="submission" date="2018-07" db="EMBL/GenBank/DDBJ databases">
        <authorList>
            <person name="Quirk P.G."/>
            <person name="Krulwich T.A."/>
        </authorList>
    </citation>
    <scope>NUCLEOTIDE SEQUENCE</scope>
</reference>
<evidence type="ECO:0000256" key="2">
    <source>
        <dbReference type="ARBA" id="ARBA00006842"/>
    </source>
</evidence>
<keyword evidence="9 10" id="KW-0472">Membrane</keyword>
<evidence type="ECO:0000256" key="4">
    <source>
        <dbReference type="ARBA" id="ARBA00022547"/>
    </source>
</evidence>
<comment type="subcellular location">
    <subcellularLocation>
        <location evidence="1 10">Mitochondrion inner membrane</location>
    </subcellularLocation>
</comment>
<dbReference type="GO" id="GO:0015078">
    <property type="term" value="F:proton transmembrane transporter activity"/>
    <property type="evidence" value="ECO:0007669"/>
    <property type="project" value="InterPro"/>
</dbReference>
<dbReference type="VEuPathDB" id="VectorBase:CSON005479"/>
<dbReference type="InterPro" id="IPR036228">
    <property type="entry name" value="ATP_synth_F0_dsu_sf_mt"/>
</dbReference>
<proteinExistence type="inferred from homology"/>
<name>A0A336MJV1_CULSO</name>
<dbReference type="VEuPathDB" id="VectorBase:CSON001085"/>
<dbReference type="InterPro" id="IPR008689">
    <property type="entry name" value="ATP_synth_F0_dsu_mt"/>
</dbReference>
<evidence type="ECO:0000313" key="13">
    <source>
        <dbReference type="EMBL" id="SSX13389.1"/>
    </source>
</evidence>
<evidence type="ECO:0000313" key="12">
    <source>
        <dbReference type="EMBL" id="SSX09357.1"/>
    </source>
</evidence>
<gene>
    <name evidence="14" type="primary">CSON001085</name>
    <name evidence="13" type="synonym">CSON005479</name>
</gene>
<keyword evidence="6 10" id="KW-0999">Mitochondrion inner membrane</keyword>
<dbReference type="PANTHER" id="PTHR12700">
    <property type="entry name" value="ATP SYNTHASE SUBUNIT D, MITOCHONDRIAL"/>
    <property type="match status" value="1"/>
</dbReference>
<dbReference type="Gene3D" id="6.10.280.70">
    <property type="match status" value="1"/>
</dbReference>
<keyword evidence="5 10" id="KW-0375">Hydrogen ion transport</keyword>
<evidence type="ECO:0000256" key="7">
    <source>
        <dbReference type="ARBA" id="ARBA00023065"/>
    </source>
</evidence>
<keyword evidence="8 10" id="KW-0496">Mitochondrion</keyword>
<comment type="function">
    <text evidence="10">Mitochondrial membrane ATP synthase (F(1)F(0) ATP synthase or Complex V) produces ATP from ADP in the presence of a proton gradient across the membrane which is generated by electron transport complexes of the respiratory chain. F-type ATPases consist of two structural domains, F(1) - containing the extramembraneous catalytic core, and F(0) - containing the membrane proton channel, linked together by a central stalk and a peripheral stalk. During catalysis, ATP synthesis in the catalytic domain of F(1) is coupled via a rotary mechanism of the central stalk subunits to proton translocation.</text>
</comment>
<reference evidence="12" key="1">
    <citation type="submission" date="2018-04" db="EMBL/GenBank/DDBJ databases">
        <authorList>
            <person name="Go L.Y."/>
            <person name="Mitchell J.A."/>
        </authorList>
    </citation>
    <scope>NUCLEOTIDE SEQUENCE</scope>
    <source>
        <tissue evidence="12">Whole organism</tissue>
    </source>
</reference>
<dbReference type="EMBL" id="UFQT01001170">
    <property type="protein sequence ID" value="SSX29259.1"/>
    <property type="molecule type" value="Genomic_DNA"/>
</dbReference>
<dbReference type="EMBL" id="UFQT01002160">
    <property type="protein sequence ID" value="SSX32823.1"/>
    <property type="molecule type" value="Genomic_DNA"/>
</dbReference>
<evidence type="ECO:0000256" key="3">
    <source>
        <dbReference type="ARBA" id="ARBA00022448"/>
    </source>
</evidence>
<protein>
    <recommendedName>
        <fullName evidence="10">ATP synthase subunit d, mitochondrial</fullName>
    </recommendedName>
</protein>
<evidence type="ECO:0000256" key="9">
    <source>
        <dbReference type="ARBA" id="ARBA00023136"/>
    </source>
</evidence>
<dbReference type="EMBL" id="UFQS01001170">
    <property type="protein sequence ID" value="SSX09357.1"/>
    <property type="molecule type" value="Genomic_DNA"/>
</dbReference>
<keyword evidence="7 10" id="KW-0406">Ion transport</keyword>
<dbReference type="AlphaFoldDB" id="A0A336MJV1"/>
<dbReference type="OMA" id="VSKGRWA"/>
<keyword evidence="4" id="KW-0138">CF(0)</keyword>
<evidence type="ECO:0000256" key="6">
    <source>
        <dbReference type="ARBA" id="ARBA00022792"/>
    </source>
</evidence>
<dbReference type="GO" id="GO:0005743">
    <property type="term" value="C:mitochondrial inner membrane"/>
    <property type="evidence" value="ECO:0007669"/>
    <property type="project" value="UniProtKB-SubCell"/>
</dbReference>
<dbReference type="GO" id="GO:0015986">
    <property type="term" value="P:proton motive force-driven ATP synthesis"/>
    <property type="evidence" value="ECO:0007669"/>
    <property type="project" value="UniProtKB-UniRule"/>
</dbReference>
<evidence type="ECO:0000256" key="1">
    <source>
        <dbReference type="ARBA" id="ARBA00004273"/>
    </source>
</evidence>
<organism evidence="14">
    <name type="scientific">Culicoides sonorensis</name>
    <name type="common">Biting midge</name>
    <dbReference type="NCBI Taxonomy" id="179676"/>
    <lineage>
        <taxon>Eukaryota</taxon>
        <taxon>Metazoa</taxon>
        <taxon>Ecdysozoa</taxon>
        <taxon>Arthropoda</taxon>
        <taxon>Hexapoda</taxon>
        <taxon>Insecta</taxon>
        <taxon>Pterygota</taxon>
        <taxon>Neoptera</taxon>
        <taxon>Endopterygota</taxon>
        <taxon>Diptera</taxon>
        <taxon>Nematocera</taxon>
        <taxon>Chironomoidea</taxon>
        <taxon>Ceratopogonidae</taxon>
        <taxon>Ceratopogoninae</taxon>
        <taxon>Culicoides</taxon>
        <taxon>Monoculicoides</taxon>
    </lineage>
</organism>
<accession>A0A336MJV1</accession>
<dbReference type="SUPFAM" id="SSF161065">
    <property type="entry name" value="ATP synthase D chain-like"/>
    <property type="match status" value="1"/>
</dbReference>
<evidence type="ECO:0000313" key="14">
    <source>
        <dbReference type="EMBL" id="SSX29259.1"/>
    </source>
</evidence>
<dbReference type="Pfam" id="PF05873">
    <property type="entry name" value="Mt_ATP-synt_D"/>
    <property type="match status" value="1"/>
</dbReference>
<evidence type="ECO:0000256" key="11">
    <source>
        <dbReference type="SAM" id="MobiDB-lite"/>
    </source>
</evidence>
<dbReference type="GO" id="GO:0045259">
    <property type="term" value="C:proton-transporting ATP synthase complex"/>
    <property type="evidence" value="ECO:0007669"/>
    <property type="project" value="UniProtKB-KW"/>
</dbReference>